<evidence type="ECO:0000313" key="2">
    <source>
        <dbReference type="Proteomes" id="UP000270094"/>
    </source>
</evidence>
<dbReference type="Proteomes" id="UP000270094">
    <property type="component" value="Unassembled WGS sequence"/>
</dbReference>
<reference evidence="1 2" key="1">
    <citation type="submission" date="2018-11" db="EMBL/GenBank/DDBJ databases">
        <authorList>
            <consortium name="Pathogen Informatics"/>
        </authorList>
    </citation>
    <scope>NUCLEOTIDE SEQUENCE [LARGE SCALE GENOMIC DNA]</scope>
</reference>
<name>A0A3P7J5D6_STRVU</name>
<accession>A0A3P7J5D6</accession>
<dbReference type="EMBL" id="UYYB01101770">
    <property type="protein sequence ID" value="VDM78386.1"/>
    <property type="molecule type" value="Genomic_DNA"/>
</dbReference>
<evidence type="ECO:0000313" key="1">
    <source>
        <dbReference type="EMBL" id="VDM78386.1"/>
    </source>
</evidence>
<proteinExistence type="predicted"/>
<protein>
    <submittedName>
        <fullName evidence="1">Uncharacterized protein</fullName>
    </submittedName>
</protein>
<organism evidence="1 2">
    <name type="scientific">Strongylus vulgaris</name>
    <name type="common">Blood worm</name>
    <dbReference type="NCBI Taxonomy" id="40348"/>
    <lineage>
        <taxon>Eukaryota</taxon>
        <taxon>Metazoa</taxon>
        <taxon>Ecdysozoa</taxon>
        <taxon>Nematoda</taxon>
        <taxon>Chromadorea</taxon>
        <taxon>Rhabditida</taxon>
        <taxon>Rhabditina</taxon>
        <taxon>Rhabditomorpha</taxon>
        <taxon>Strongyloidea</taxon>
        <taxon>Strongylidae</taxon>
        <taxon>Strongylus</taxon>
    </lineage>
</organism>
<gene>
    <name evidence="1" type="ORF">SVUK_LOCUS13384</name>
</gene>
<sequence length="70" mass="8279">MEIEGYPIAVFMRISRTFAMESDLKEELNRRRKQHRPLWASKGAIQVMTDPELQTRSIQPFSWRSAKQQA</sequence>
<keyword evidence="2" id="KW-1185">Reference proteome</keyword>
<dbReference type="AlphaFoldDB" id="A0A3P7J5D6"/>